<keyword evidence="3" id="KW-1185">Reference proteome</keyword>
<evidence type="ECO:0000313" key="3">
    <source>
        <dbReference type="Proteomes" id="UP000807306"/>
    </source>
</evidence>
<feature type="coiled-coil region" evidence="1">
    <location>
        <begin position="87"/>
        <end position="117"/>
    </location>
</feature>
<reference evidence="2" key="1">
    <citation type="submission" date="2020-11" db="EMBL/GenBank/DDBJ databases">
        <authorList>
            <consortium name="DOE Joint Genome Institute"/>
            <person name="Ahrendt S."/>
            <person name="Riley R."/>
            <person name="Andreopoulos W."/>
            <person name="Labutti K."/>
            <person name="Pangilinan J."/>
            <person name="Ruiz-Duenas F.J."/>
            <person name="Barrasa J.M."/>
            <person name="Sanchez-Garcia M."/>
            <person name="Camarero S."/>
            <person name="Miyauchi S."/>
            <person name="Serrano A."/>
            <person name="Linde D."/>
            <person name="Babiker R."/>
            <person name="Drula E."/>
            <person name="Ayuso-Fernandez I."/>
            <person name="Pacheco R."/>
            <person name="Padilla G."/>
            <person name="Ferreira P."/>
            <person name="Barriuso J."/>
            <person name="Kellner H."/>
            <person name="Castanera R."/>
            <person name="Alfaro M."/>
            <person name="Ramirez L."/>
            <person name="Pisabarro A.G."/>
            <person name="Kuo A."/>
            <person name="Tritt A."/>
            <person name="Lipzen A."/>
            <person name="He G."/>
            <person name="Yan M."/>
            <person name="Ng V."/>
            <person name="Cullen D."/>
            <person name="Martin F."/>
            <person name="Rosso M.-N."/>
            <person name="Henrissat B."/>
            <person name="Hibbett D."/>
            <person name="Martinez A.T."/>
            <person name="Grigoriev I.V."/>
        </authorList>
    </citation>
    <scope>NUCLEOTIDE SEQUENCE</scope>
    <source>
        <strain evidence="2">CBS 506.95</strain>
    </source>
</reference>
<evidence type="ECO:0000256" key="1">
    <source>
        <dbReference type="SAM" id="Coils"/>
    </source>
</evidence>
<proteinExistence type="predicted"/>
<protein>
    <submittedName>
        <fullName evidence="2">Uncharacterized protein</fullName>
    </submittedName>
</protein>
<keyword evidence="1" id="KW-0175">Coiled coil</keyword>
<evidence type="ECO:0000313" key="2">
    <source>
        <dbReference type="EMBL" id="KAF9523072.1"/>
    </source>
</evidence>
<organism evidence="2 3">
    <name type="scientific">Crepidotus variabilis</name>
    <dbReference type="NCBI Taxonomy" id="179855"/>
    <lineage>
        <taxon>Eukaryota</taxon>
        <taxon>Fungi</taxon>
        <taxon>Dikarya</taxon>
        <taxon>Basidiomycota</taxon>
        <taxon>Agaricomycotina</taxon>
        <taxon>Agaricomycetes</taxon>
        <taxon>Agaricomycetidae</taxon>
        <taxon>Agaricales</taxon>
        <taxon>Agaricineae</taxon>
        <taxon>Crepidotaceae</taxon>
        <taxon>Crepidotus</taxon>
    </lineage>
</organism>
<accession>A0A9P6E5T7</accession>
<comment type="caution">
    <text evidence="2">The sequence shown here is derived from an EMBL/GenBank/DDBJ whole genome shotgun (WGS) entry which is preliminary data.</text>
</comment>
<name>A0A9P6E5T7_9AGAR</name>
<dbReference type="Proteomes" id="UP000807306">
    <property type="component" value="Unassembled WGS sequence"/>
</dbReference>
<sequence length="232" mass="26316">MNEQRTQIPNMKTEVQMQLNQYKLEALTSSNTHQLIPSRSSTLDSLTYQLENLYVDLPKVAAQHKSNEKQPPVHPLIVRVPYFSFHRSRAQRNRRLLRKVLDLLENLEDDATAIEQHAFGLNLLVDYFGQSDMCGESLQVAVWVVDIYRILVRVNRTAFEPFLAKALGNLVHCRVVMGLSFAESLSTIDEAITLIRPHANPNPIHSYDTTSHGSWLPVHGPSGGTGIKERKH</sequence>
<dbReference type="AlphaFoldDB" id="A0A9P6E5T7"/>
<gene>
    <name evidence="2" type="ORF">CPB83DRAFT_66834</name>
</gene>
<dbReference type="EMBL" id="MU157926">
    <property type="protein sequence ID" value="KAF9523072.1"/>
    <property type="molecule type" value="Genomic_DNA"/>
</dbReference>